<protein>
    <submittedName>
        <fullName evidence="2">Pyridoxamine 5'-phosphate oxidase family protein</fullName>
    </submittedName>
</protein>
<sequence>MGTVYSHLLPKHEEFIRKQRIFFVGSAPLSSDGHVNISPKGHDVLRIFSPNEVAYLDLTGSGNETSAHLKDNSRITFMFLAFEGPPMILRLYGKGNVILPGTPEWDNMAKHFDILPGSRQIIHAKIETVKTSCGFSVPFYSYDGERDTLQQWAHNKSEQDLEDYRKKKNSISMDGIVTPIGESFGNINKIKES</sequence>
<name>A0A3S0IW87_9BACI</name>
<organism evidence="2 3">
    <name type="scientific">Lysinibacillus telephonicus</name>
    <dbReference type="NCBI Taxonomy" id="1714840"/>
    <lineage>
        <taxon>Bacteria</taxon>
        <taxon>Bacillati</taxon>
        <taxon>Bacillota</taxon>
        <taxon>Bacilli</taxon>
        <taxon>Bacillales</taxon>
        <taxon>Bacillaceae</taxon>
        <taxon>Lysinibacillus</taxon>
    </lineage>
</organism>
<dbReference type="PANTHER" id="PTHR39336:SF1">
    <property type="entry name" value="PYRIDOXAMINE PHOSPHATE OXIDASE FAMILY PROTEIN (AFU_ORTHOLOGUE AFUA_6G11440)"/>
    <property type="match status" value="1"/>
</dbReference>
<accession>A0A3S0IW87</accession>
<proteinExistence type="predicted"/>
<dbReference type="Pfam" id="PF01243">
    <property type="entry name" value="PNPOx_N"/>
    <property type="match status" value="1"/>
</dbReference>
<dbReference type="PANTHER" id="PTHR39336">
    <property type="entry name" value="PYRIDOXAMINE PHOSPHATE OXIDASE FAMILY PROTEIN (AFU_ORTHOLOGUE AFUA_6G11440)"/>
    <property type="match status" value="1"/>
</dbReference>
<dbReference type="InterPro" id="IPR011576">
    <property type="entry name" value="Pyridox_Oxase_N"/>
</dbReference>
<dbReference type="Gene3D" id="2.30.110.10">
    <property type="entry name" value="Electron Transport, Fmn-binding Protein, Chain A"/>
    <property type="match status" value="1"/>
</dbReference>
<feature type="domain" description="Pyridoxamine 5'-phosphate oxidase N-terminal" evidence="1">
    <location>
        <begin position="10"/>
        <end position="133"/>
    </location>
</feature>
<reference evidence="2 3" key="1">
    <citation type="submission" date="2018-12" db="EMBL/GenBank/DDBJ databases">
        <authorList>
            <person name="Yu L."/>
        </authorList>
    </citation>
    <scope>NUCLEOTIDE SEQUENCE [LARGE SCALE GENOMIC DNA]</scope>
    <source>
        <strain evidence="2 3">S5H2222</strain>
    </source>
</reference>
<dbReference type="OrthoDB" id="115989at2"/>
<evidence type="ECO:0000313" key="2">
    <source>
        <dbReference type="EMBL" id="RTQ88450.1"/>
    </source>
</evidence>
<dbReference type="EMBL" id="RXNR01000078">
    <property type="protein sequence ID" value="RTQ88450.1"/>
    <property type="molecule type" value="Genomic_DNA"/>
</dbReference>
<dbReference type="SUPFAM" id="SSF50475">
    <property type="entry name" value="FMN-binding split barrel"/>
    <property type="match status" value="1"/>
</dbReference>
<evidence type="ECO:0000259" key="1">
    <source>
        <dbReference type="Pfam" id="PF01243"/>
    </source>
</evidence>
<gene>
    <name evidence="2" type="ORF">EKG35_17840</name>
</gene>
<dbReference type="InterPro" id="IPR012349">
    <property type="entry name" value="Split_barrel_FMN-bd"/>
</dbReference>
<dbReference type="Proteomes" id="UP000276349">
    <property type="component" value="Unassembled WGS sequence"/>
</dbReference>
<comment type="caution">
    <text evidence="2">The sequence shown here is derived from an EMBL/GenBank/DDBJ whole genome shotgun (WGS) entry which is preliminary data.</text>
</comment>
<keyword evidence="3" id="KW-1185">Reference proteome</keyword>
<evidence type="ECO:0000313" key="3">
    <source>
        <dbReference type="Proteomes" id="UP000276349"/>
    </source>
</evidence>
<dbReference type="AlphaFoldDB" id="A0A3S0IW87"/>
<dbReference type="RefSeq" id="WP_126295903.1">
    <property type="nucleotide sequence ID" value="NZ_CP155468.1"/>
</dbReference>